<evidence type="ECO:0000313" key="2">
    <source>
        <dbReference type="EMBL" id="MFC7017610.1"/>
    </source>
</evidence>
<reference evidence="3" key="1">
    <citation type="journal article" date="2019" name="Int. J. Syst. Evol. Microbiol.">
        <title>The Global Catalogue of Microorganisms (GCM) 10K type strain sequencing project: providing services to taxonomists for standard genome sequencing and annotation.</title>
        <authorList>
            <consortium name="The Broad Institute Genomics Platform"/>
            <consortium name="The Broad Institute Genome Sequencing Center for Infectious Disease"/>
            <person name="Wu L."/>
            <person name="Ma J."/>
        </authorList>
    </citation>
    <scope>NUCLEOTIDE SEQUENCE [LARGE SCALE GENOMIC DNA]</scope>
    <source>
        <strain evidence="3">JCM 4855</strain>
    </source>
</reference>
<feature type="region of interest" description="Disordered" evidence="1">
    <location>
        <begin position="1"/>
        <end position="25"/>
    </location>
</feature>
<accession>A0ABW2EHB1</accession>
<organism evidence="2 3">
    <name type="scientific">Streptomyces viridiviolaceus</name>
    <dbReference type="NCBI Taxonomy" id="68282"/>
    <lineage>
        <taxon>Bacteria</taxon>
        <taxon>Bacillati</taxon>
        <taxon>Actinomycetota</taxon>
        <taxon>Actinomycetes</taxon>
        <taxon>Kitasatosporales</taxon>
        <taxon>Streptomycetaceae</taxon>
        <taxon>Streptomyces</taxon>
    </lineage>
</organism>
<dbReference type="PRINTS" id="PR01217">
    <property type="entry name" value="PRICHEXTENSN"/>
</dbReference>
<feature type="compositionally biased region" description="Basic residues" evidence="1">
    <location>
        <begin position="13"/>
        <end position="25"/>
    </location>
</feature>
<evidence type="ECO:0000313" key="3">
    <source>
        <dbReference type="Proteomes" id="UP001596409"/>
    </source>
</evidence>
<gene>
    <name evidence="2" type="ORF">ACFQMH_39190</name>
</gene>
<proteinExistence type="predicted"/>
<dbReference type="RefSeq" id="WP_229881588.1">
    <property type="nucleotide sequence ID" value="NZ_BMWA01000032.1"/>
</dbReference>
<evidence type="ECO:0000256" key="1">
    <source>
        <dbReference type="SAM" id="MobiDB-lite"/>
    </source>
</evidence>
<feature type="compositionally biased region" description="Low complexity" evidence="1">
    <location>
        <begin position="113"/>
        <end position="145"/>
    </location>
</feature>
<dbReference type="EMBL" id="JBHSYM010000107">
    <property type="protein sequence ID" value="MFC7017610.1"/>
    <property type="molecule type" value="Genomic_DNA"/>
</dbReference>
<keyword evidence="3" id="KW-1185">Reference proteome</keyword>
<protein>
    <submittedName>
        <fullName evidence="2">Uncharacterized protein</fullName>
    </submittedName>
</protein>
<sequence length="203" mass="19848">MTTTDTPTEPRRPWGRRGRHRRPRPRALLLAAGGLVLAAGALSLAHLTPEPGIGGGPDTEAGPRPAAGAETGRTVTAPVGAATAPEARPSATSVMGALSTPPTTGLIPAPSEGTTSAAPRPTTTTGSDAPDPSAAPGTDPTAAPDPKNPAPAPTSHPPGPQSPAPTPAPSRGTPPAAPPDPDRPGLCVPVVGLCVDLLDGPGD</sequence>
<name>A0ABW2EHB1_9ACTN</name>
<feature type="compositionally biased region" description="Pro residues" evidence="1">
    <location>
        <begin position="146"/>
        <end position="168"/>
    </location>
</feature>
<feature type="region of interest" description="Disordered" evidence="1">
    <location>
        <begin position="46"/>
        <end position="188"/>
    </location>
</feature>
<comment type="caution">
    <text evidence="2">The sequence shown here is derived from an EMBL/GenBank/DDBJ whole genome shotgun (WGS) entry which is preliminary data.</text>
</comment>
<feature type="compositionally biased region" description="Low complexity" evidence="1">
    <location>
        <begin position="71"/>
        <end position="88"/>
    </location>
</feature>
<dbReference type="Proteomes" id="UP001596409">
    <property type="component" value="Unassembled WGS sequence"/>
</dbReference>